<reference evidence="2 3" key="1">
    <citation type="journal article" date="2011" name="Int. J. Syst. Evol. Microbiol.">
        <title>Zhongshania antarctica gen. nov., sp. nov. and Zhongshania guokunii sp. nov., gammaproteobacteria respectively isolated from coastal attached (fast) ice and surface seawater of the Antarctic.</title>
        <authorList>
            <person name="Li H.J."/>
            <person name="Zhang X.Y."/>
            <person name="Chen C.X."/>
            <person name="Zhang Y.J."/>
            <person name="Gao Z.M."/>
            <person name="Yu Y."/>
            <person name="Chen X.L."/>
            <person name="Chen B."/>
            <person name="Zhang Y.Z."/>
        </authorList>
    </citation>
    <scope>NUCLEOTIDE SEQUENCE [LARGE SCALE GENOMIC DNA]</scope>
    <source>
        <strain evidence="2 3">15-R06ZXC-3</strain>
    </source>
</reference>
<accession>A0ABV3TRS0</accession>
<gene>
    <name evidence="2" type="ORF">AB4874_20000</name>
</gene>
<name>A0ABV3TRS0_9RHOB</name>
<keyword evidence="3" id="KW-1185">Reference proteome</keyword>
<protein>
    <submittedName>
        <fullName evidence="2">Uncharacterized protein</fullName>
    </submittedName>
</protein>
<evidence type="ECO:0000313" key="2">
    <source>
        <dbReference type="EMBL" id="MEX1663839.1"/>
    </source>
</evidence>
<dbReference type="RefSeq" id="WP_368393328.1">
    <property type="nucleotide sequence ID" value="NZ_JBFRYC010000081.1"/>
</dbReference>
<dbReference type="EMBL" id="JBFRYC010000081">
    <property type="protein sequence ID" value="MEX1663839.1"/>
    <property type="molecule type" value="Genomic_DNA"/>
</dbReference>
<organism evidence="2 3">
    <name type="scientific">Thioclava arctica</name>
    <dbReference type="NCBI Taxonomy" id="3238301"/>
    <lineage>
        <taxon>Bacteria</taxon>
        <taxon>Pseudomonadati</taxon>
        <taxon>Pseudomonadota</taxon>
        <taxon>Alphaproteobacteria</taxon>
        <taxon>Rhodobacterales</taxon>
        <taxon>Paracoccaceae</taxon>
        <taxon>Thioclava</taxon>
    </lineage>
</organism>
<feature type="region of interest" description="Disordered" evidence="1">
    <location>
        <begin position="30"/>
        <end position="76"/>
    </location>
</feature>
<feature type="non-terminal residue" evidence="2">
    <location>
        <position position="76"/>
    </location>
</feature>
<dbReference type="Proteomes" id="UP001557465">
    <property type="component" value="Unassembled WGS sequence"/>
</dbReference>
<proteinExistence type="predicted"/>
<evidence type="ECO:0000256" key="1">
    <source>
        <dbReference type="SAM" id="MobiDB-lite"/>
    </source>
</evidence>
<comment type="caution">
    <text evidence="2">The sequence shown here is derived from an EMBL/GenBank/DDBJ whole genome shotgun (WGS) entry which is preliminary data.</text>
</comment>
<sequence>MQYGLRKAQAEHIAKVEAAQRDLVLSNRKKSQALEEKEQAQSQKAKQIEMEQEALEARREAAARQDSALTQRERAV</sequence>
<evidence type="ECO:0000313" key="3">
    <source>
        <dbReference type="Proteomes" id="UP001557465"/>
    </source>
</evidence>